<dbReference type="InterPro" id="IPR050894">
    <property type="entry name" value="EfeM/EfeO_iron_uptake"/>
</dbReference>
<keyword evidence="6" id="KW-1185">Reference proteome</keyword>
<proteinExistence type="inferred from homology"/>
<dbReference type="Gene3D" id="1.20.1420.20">
    <property type="entry name" value="M75 peptidase, HXXE motif"/>
    <property type="match status" value="1"/>
</dbReference>
<dbReference type="PANTHER" id="PTHR39192:SF1">
    <property type="entry name" value="IRON UPTAKE SYSTEM COMPONENT EFEO"/>
    <property type="match status" value="1"/>
</dbReference>
<protein>
    <submittedName>
        <fullName evidence="5">EfeM/EfeO family lipoprotein</fullName>
    </submittedName>
</protein>
<dbReference type="Pfam" id="PF09375">
    <property type="entry name" value="Peptidase_M75"/>
    <property type="match status" value="1"/>
</dbReference>
<dbReference type="InterPro" id="IPR018976">
    <property type="entry name" value="Imelysin-like"/>
</dbReference>
<evidence type="ECO:0000256" key="1">
    <source>
        <dbReference type="ARBA" id="ARBA00004196"/>
    </source>
</evidence>
<dbReference type="PANTHER" id="PTHR39192">
    <property type="entry name" value="IRON UPTAKE SYSTEM COMPONENT EFEO"/>
    <property type="match status" value="1"/>
</dbReference>
<gene>
    <name evidence="5" type="ORF">ACFSXZ_11700</name>
</gene>
<dbReference type="InterPro" id="IPR038352">
    <property type="entry name" value="Imelysin_sf"/>
</dbReference>
<evidence type="ECO:0000256" key="3">
    <source>
        <dbReference type="ARBA" id="ARBA00022729"/>
    </source>
</evidence>
<evidence type="ECO:0000259" key="4">
    <source>
        <dbReference type="Pfam" id="PF09375"/>
    </source>
</evidence>
<comment type="caution">
    <text evidence="5">The sequence shown here is derived from an EMBL/GenBank/DDBJ whole genome shotgun (WGS) entry which is preliminary data.</text>
</comment>
<dbReference type="RefSeq" id="WP_378264270.1">
    <property type="nucleotide sequence ID" value="NZ_JBHUKR010000006.1"/>
</dbReference>
<evidence type="ECO:0000313" key="5">
    <source>
        <dbReference type="EMBL" id="MFD2416986.1"/>
    </source>
</evidence>
<accession>A0ABW5FQ56</accession>
<sequence length="391" mass="39929">MSRWVVAGVAGLVLFLGGGLLFWMRAQDVPAAGKAVTVVNLARSGCGDGWTRARPGEQTLQVHNTDSVTADAALIDPTSGAIFGELEGLAAGQTGELRVTLGNGTYALRCLPDGADATVGPRVVVAGGPDRPGPAAVVPVTPGDLIGPLKAYHDYVAAGLGTLADETSALARTVASGDRPAAQAAWSTAHLSYGRLGAAYGAFGDAGKAIDGTADGLPGGTGDPDFTGFHRLEHGLWHDEPMPALAGVADALDGQVRALRDSAAGLRIDPADLVTRAHEISEDALQSELTGRTDYGSGTGVASALAGLDGTREVLNVLRPVLIPRLPELSEVDAAVTRAETALGAARRPDGSWTPVTRLDRGLRERADGALGALAERLAVVAAVAEPRRTS</sequence>
<keyword evidence="3" id="KW-0732">Signal</keyword>
<organism evidence="5 6">
    <name type="scientific">Amycolatopsis pigmentata</name>
    <dbReference type="NCBI Taxonomy" id="450801"/>
    <lineage>
        <taxon>Bacteria</taxon>
        <taxon>Bacillati</taxon>
        <taxon>Actinomycetota</taxon>
        <taxon>Actinomycetes</taxon>
        <taxon>Pseudonocardiales</taxon>
        <taxon>Pseudonocardiaceae</taxon>
        <taxon>Amycolatopsis</taxon>
    </lineage>
</organism>
<evidence type="ECO:0000256" key="2">
    <source>
        <dbReference type="ARBA" id="ARBA00005989"/>
    </source>
</evidence>
<dbReference type="CDD" id="cd14656">
    <property type="entry name" value="Imelysin-like_EfeO"/>
    <property type="match status" value="1"/>
</dbReference>
<keyword evidence="5" id="KW-0449">Lipoprotein</keyword>
<name>A0ABW5FQ56_9PSEU</name>
<dbReference type="EMBL" id="JBHUKR010000006">
    <property type="protein sequence ID" value="MFD2416986.1"/>
    <property type="molecule type" value="Genomic_DNA"/>
</dbReference>
<reference evidence="6" key="1">
    <citation type="journal article" date="2019" name="Int. J. Syst. Evol. Microbiol.">
        <title>The Global Catalogue of Microorganisms (GCM) 10K type strain sequencing project: providing services to taxonomists for standard genome sequencing and annotation.</title>
        <authorList>
            <consortium name="The Broad Institute Genomics Platform"/>
            <consortium name="The Broad Institute Genome Sequencing Center for Infectious Disease"/>
            <person name="Wu L."/>
            <person name="Ma J."/>
        </authorList>
    </citation>
    <scope>NUCLEOTIDE SEQUENCE [LARGE SCALE GENOMIC DNA]</scope>
    <source>
        <strain evidence="6">CGMCC 4.7645</strain>
    </source>
</reference>
<feature type="domain" description="Imelysin-like" evidence="4">
    <location>
        <begin position="149"/>
        <end position="350"/>
    </location>
</feature>
<evidence type="ECO:0000313" key="6">
    <source>
        <dbReference type="Proteomes" id="UP001597417"/>
    </source>
</evidence>
<comment type="similarity">
    <text evidence="2">Belongs to the EfeM/EfeO family.</text>
</comment>
<dbReference type="InterPro" id="IPR034981">
    <property type="entry name" value="Imelysin-like_EfeO/Algp7"/>
</dbReference>
<comment type="subcellular location">
    <subcellularLocation>
        <location evidence="1">Cell envelope</location>
    </subcellularLocation>
</comment>
<dbReference type="Proteomes" id="UP001597417">
    <property type="component" value="Unassembled WGS sequence"/>
</dbReference>